<dbReference type="InterPro" id="IPR011129">
    <property type="entry name" value="CSD"/>
</dbReference>
<dbReference type="PANTHER" id="PTHR11544">
    <property type="entry name" value="COLD SHOCK DOMAIN CONTAINING PROTEINS"/>
    <property type="match status" value="1"/>
</dbReference>
<evidence type="ECO:0000313" key="3">
    <source>
        <dbReference type="Proteomes" id="UP000675409"/>
    </source>
</evidence>
<dbReference type="SUPFAM" id="SSF50249">
    <property type="entry name" value="Nucleic acid-binding proteins"/>
    <property type="match status" value="1"/>
</dbReference>
<dbReference type="PROSITE" id="PS51857">
    <property type="entry name" value="CSD_2"/>
    <property type="match status" value="1"/>
</dbReference>
<dbReference type="Gene3D" id="2.40.50.140">
    <property type="entry name" value="Nucleic acid-binding proteins"/>
    <property type="match status" value="1"/>
</dbReference>
<dbReference type="SMART" id="SM00357">
    <property type="entry name" value="CSP"/>
    <property type="match status" value="1"/>
</dbReference>
<dbReference type="Proteomes" id="UP000675409">
    <property type="component" value="Unassembled WGS sequence"/>
</dbReference>
<sequence length="159" mass="16546">MRVVQGRVIRYDEVRGYGFVAPDEGGDDVFLHVNDLEFDKRKLVVGAVVEFDTEEGDRGPKASQVTLVSTPVAQPQTAPAAPTANGTAAVGVVPAAGPTIVLPDTGADEGDTVTNRQLTAEVTEMLLAGVPTLSAEQVVLTRQAVVALATAHGWVTDPA</sequence>
<proteinExistence type="predicted"/>
<comment type="caution">
    <text evidence="2">The sequence shown here is derived from an EMBL/GenBank/DDBJ whole genome shotgun (WGS) entry which is preliminary data.</text>
</comment>
<reference evidence="2 3" key="1">
    <citation type="journal article" date="2021" name="Arch. Microbiol.">
        <title>Myceligenerans indicum sp. nov., an actinobacterium isolated from mangrove sediment of Sundarbans, India.</title>
        <authorList>
            <person name="Asha K."/>
            <person name="Bhadury P."/>
        </authorList>
    </citation>
    <scope>NUCLEOTIDE SEQUENCE [LARGE SCALE GENOMIC DNA]</scope>
    <source>
        <strain evidence="2 3">I2</strain>
    </source>
</reference>
<dbReference type="EMBL" id="JABBYC010000001">
    <property type="protein sequence ID" value="MBL0884979.1"/>
    <property type="molecule type" value="Genomic_DNA"/>
</dbReference>
<name>A0ABS1LFZ6_9MICO</name>
<dbReference type="InterPro" id="IPR050181">
    <property type="entry name" value="Cold_shock_domain"/>
</dbReference>
<dbReference type="InterPro" id="IPR002059">
    <property type="entry name" value="CSP_DNA-bd"/>
</dbReference>
<dbReference type="InterPro" id="IPR012340">
    <property type="entry name" value="NA-bd_OB-fold"/>
</dbReference>
<gene>
    <name evidence="2" type="ORF">HGK34_01560</name>
</gene>
<dbReference type="Pfam" id="PF00313">
    <property type="entry name" value="CSD"/>
    <property type="match status" value="1"/>
</dbReference>
<dbReference type="RefSeq" id="WP_207193113.1">
    <property type="nucleotide sequence ID" value="NZ_JABBYC010000001.1"/>
</dbReference>
<accession>A0ABS1LFZ6</accession>
<protein>
    <submittedName>
        <fullName evidence="2">Cold shock domain-containing protein</fullName>
    </submittedName>
</protein>
<evidence type="ECO:0000313" key="2">
    <source>
        <dbReference type="EMBL" id="MBL0884979.1"/>
    </source>
</evidence>
<dbReference type="PRINTS" id="PR00050">
    <property type="entry name" value="COLDSHOCK"/>
</dbReference>
<keyword evidence="3" id="KW-1185">Reference proteome</keyword>
<dbReference type="CDD" id="cd04458">
    <property type="entry name" value="CSP_CDS"/>
    <property type="match status" value="1"/>
</dbReference>
<evidence type="ECO:0000259" key="1">
    <source>
        <dbReference type="PROSITE" id="PS51857"/>
    </source>
</evidence>
<organism evidence="2 3">
    <name type="scientific">Myceligenerans indicum</name>
    <dbReference type="NCBI Taxonomy" id="2593663"/>
    <lineage>
        <taxon>Bacteria</taxon>
        <taxon>Bacillati</taxon>
        <taxon>Actinomycetota</taxon>
        <taxon>Actinomycetes</taxon>
        <taxon>Micrococcales</taxon>
        <taxon>Promicromonosporaceae</taxon>
        <taxon>Myceligenerans</taxon>
    </lineage>
</organism>
<feature type="domain" description="CSD" evidence="1">
    <location>
        <begin position="3"/>
        <end position="67"/>
    </location>
</feature>